<dbReference type="Proteomes" id="UP000267251">
    <property type="component" value="Unassembled WGS sequence"/>
</dbReference>
<dbReference type="SUPFAM" id="SSF56112">
    <property type="entry name" value="Protein kinase-like (PK-like)"/>
    <property type="match status" value="1"/>
</dbReference>
<evidence type="ECO:0000256" key="2">
    <source>
        <dbReference type="ARBA" id="ARBA00022527"/>
    </source>
</evidence>
<dbReference type="EMBL" id="KZ988073">
    <property type="protein sequence ID" value="RKP13240.1"/>
    <property type="molecule type" value="Genomic_DNA"/>
</dbReference>
<dbReference type="GO" id="GO:0005524">
    <property type="term" value="F:ATP binding"/>
    <property type="evidence" value="ECO:0007669"/>
    <property type="project" value="UniProtKB-UniRule"/>
</dbReference>
<evidence type="ECO:0000256" key="8">
    <source>
        <dbReference type="ARBA" id="ARBA00048679"/>
    </source>
</evidence>
<evidence type="ECO:0000256" key="6">
    <source>
        <dbReference type="ARBA" id="ARBA00022840"/>
    </source>
</evidence>
<dbReference type="InterPro" id="IPR008271">
    <property type="entry name" value="Ser/Thr_kinase_AS"/>
</dbReference>
<comment type="catalytic activity">
    <reaction evidence="7">
        <text>L-threonyl-[protein] + ATP = O-phospho-L-threonyl-[protein] + ADP + H(+)</text>
        <dbReference type="Rhea" id="RHEA:46608"/>
        <dbReference type="Rhea" id="RHEA-COMP:11060"/>
        <dbReference type="Rhea" id="RHEA-COMP:11605"/>
        <dbReference type="ChEBI" id="CHEBI:15378"/>
        <dbReference type="ChEBI" id="CHEBI:30013"/>
        <dbReference type="ChEBI" id="CHEBI:30616"/>
        <dbReference type="ChEBI" id="CHEBI:61977"/>
        <dbReference type="ChEBI" id="CHEBI:456216"/>
        <dbReference type="EC" id="2.7.11.1"/>
    </reaction>
</comment>
<organism evidence="12 13">
    <name type="scientific">Piptocephalis cylindrospora</name>
    <dbReference type="NCBI Taxonomy" id="1907219"/>
    <lineage>
        <taxon>Eukaryota</taxon>
        <taxon>Fungi</taxon>
        <taxon>Fungi incertae sedis</taxon>
        <taxon>Zoopagomycota</taxon>
        <taxon>Zoopagomycotina</taxon>
        <taxon>Zoopagomycetes</taxon>
        <taxon>Zoopagales</taxon>
        <taxon>Piptocephalidaceae</taxon>
        <taxon>Piptocephalis</taxon>
    </lineage>
</organism>
<sequence>MACCLPVQTLHINSRTFKVTKLLGEGGFSVVYLVQDVATTRLYACKKIYCPDGTDSVKEALKEAETYRMFTHPNIIRILDVCVVQGKDGSKTVYIFLPYYRHGTLQDSLPPTESGSGETGPTERSILRMFRGVAYAVRALHDHELPEVPARRADSLDEGYGMELEERDVDGTGAERHVAYAHRDIKPGNVLIADDGMTPILMDFGSMQRARIHIRTRQQGLFEQDKAAEQCSMAYRAPELFDIKTGTRLDERVDIWSLGCLLYAQAYGESPFDVQLNQQGGSVAMAVQNGRWSFPPGHTKYSKGFQELIRFMLVVEPRERPSIHQVIDRLDALLLQTST</sequence>
<proteinExistence type="inferred from homology"/>
<dbReference type="Gene3D" id="1.10.510.10">
    <property type="entry name" value="Transferase(Phosphotransferase) domain 1"/>
    <property type="match status" value="2"/>
</dbReference>
<evidence type="ECO:0000313" key="12">
    <source>
        <dbReference type="EMBL" id="RKP13240.1"/>
    </source>
</evidence>
<keyword evidence="4 9" id="KW-0547">Nucleotide-binding</keyword>
<evidence type="ECO:0000256" key="10">
    <source>
        <dbReference type="RuleBase" id="RU000304"/>
    </source>
</evidence>
<evidence type="ECO:0000256" key="1">
    <source>
        <dbReference type="ARBA" id="ARBA00012513"/>
    </source>
</evidence>
<dbReference type="GO" id="GO:0005773">
    <property type="term" value="C:vacuole"/>
    <property type="evidence" value="ECO:0007669"/>
    <property type="project" value="GOC"/>
</dbReference>
<dbReference type="AlphaFoldDB" id="A0A4P9Y5Z1"/>
<name>A0A4P9Y5Z1_9FUNG</name>
<evidence type="ECO:0000256" key="3">
    <source>
        <dbReference type="ARBA" id="ARBA00022679"/>
    </source>
</evidence>
<dbReference type="PANTHER" id="PTHR45998">
    <property type="entry name" value="SERINE/THREONINE-PROTEIN KINASE 16"/>
    <property type="match status" value="1"/>
</dbReference>
<comment type="catalytic activity">
    <reaction evidence="8">
        <text>L-seryl-[protein] + ATP = O-phospho-L-seryl-[protein] + ADP + H(+)</text>
        <dbReference type="Rhea" id="RHEA:17989"/>
        <dbReference type="Rhea" id="RHEA-COMP:9863"/>
        <dbReference type="Rhea" id="RHEA-COMP:11604"/>
        <dbReference type="ChEBI" id="CHEBI:15378"/>
        <dbReference type="ChEBI" id="CHEBI:29999"/>
        <dbReference type="ChEBI" id="CHEBI:30616"/>
        <dbReference type="ChEBI" id="CHEBI:83421"/>
        <dbReference type="ChEBI" id="CHEBI:456216"/>
        <dbReference type="EC" id="2.7.11.1"/>
    </reaction>
</comment>
<evidence type="ECO:0000256" key="5">
    <source>
        <dbReference type="ARBA" id="ARBA00022777"/>
    </source>
</evidence>
<dbReference type="OrthoDB" id="248923at2759"/>
<reference evidence="13" key="1">
    <citation type="journal article" date="2018" name="Nat. Microbiol.">
        <title>Leveraging single-cell genomics to expand the fungal tree of life.</title>
        <authorList>
            <person name="Ahrendt S.R."/>
            <person name="Quandt C.A."/>
            <person name="Ciobanu D."/>
            <person name="Clum A."/>
            <person name="Salamov A."/>
            <person name="Andreopoulos B."/>
            <person name="Cheng J.F."/>
            <person name="Woyke T."/>
            <person name="Pelin A."/>
            <person name="Henrissat B."/>
            <person name="Reynolds N.K."/>
            <person name="Benny G.L."/>
            <person name="Smith M.E."/>
            <person name="James T.Y."/>
            <person name="Grigoriev I.V."/>
        </authorList>
    </citation>
    <scope>NUCLEOTIDE SEQUENCE [LARGE SCALE GENOMIC DNA]</scope>
</reference>
<dbReference type="InterPro" id="IPR000719">
    <property type="entry name" value="Prot_kinase_dom"/>
</dbReference>
<dbReference type="SMART" id="SM00220">
    <property type="entry name" value="S_TKc"/>
    <property type="match status" value="1"/>
</dbReference>
<dbReference type="PROSITE" id="PS50011">
    <property type="entry name" value="PROTEIN_KINASE_DOM"/>
    <property type="match status" value="1"/>
</dbReference>
<evidence type="ECO:0000256" key="7">
    <source>
        <dbReference type="ARBA" id="ARBA00047899"/>
    </source>
</evidence>
<keyword evidence="13" id="KW-1185">Reference proteome</keyword>
<dbReference type="PROSITE" id="PS00107">
    <property type="entry name" value="PROTEIN_KINASE_ATP"/>
    <property type="match status" value="1"/>
</dbReference>
<dbReference type="InterPro" id="IPR052239">
    <property type="entry name" value="Ser/Thr-specific_kinases"/>
</dbReference>
<evidence type="ECO:0000259" key="11">
    <source>
        <dbReference type="PROSITE" id="PS50011"/>
    </source>
</evidence>
<keyword evidence="3" id="KW-0808">Transferase</keyword>
<keyword evidence="5 12" id="KW-0418">Kinase</keyword>
<dbReference type="GO" id="GO:0004674">
    <property type="term" value="F:protein serine/threonine kinase activity"/>
    <property type="evidence" value="ECO:0007669"/>
    <property type="project" value="UniProtKB-KW"/>
</dbReference>
<dbReference type="Pfam" id="PF00069">
    <property type="entry name" value="Pkinase"/>
    <property type="match status" value="2"/>
</dbReference>
<keyword evidence="2 10" id="KW-0723">Serine/threonine-protein kinase</keyword>
<dbReference type="PROSITE" id="PS00108">
    <property type="entry name" value="PROTEIN_KINASE_ST"/>
    <property type="match status" value="1"/>
</dbReference>
<comment type="similarity">
    <text evidence="10">Belongs to the protein kinase superfamily.</text>
</comment>
<gene>
    <name evidence="12" type="ORF">BJ684DRAFT_10367</name>
</gene>
<protein>
    <recommendedName>
        <fullName evidence="1">non-specific serine/threonine protein kinase</fullName>
        <ecNumber evidence="1">2.7.11.1</ecNumber>
    </recommendedName>
</protein>
<evidence type="ECO:0000256" key="9">
    <source>
        <dbReference type="PROSITE-ProRule" id="PRU10141"/>
    </source>
</evidence>
<keyword evidence="6 9" id="KW-0067">ATP-binding</keyword>
<evidence type="ECO:0000256" key="4">
    <source>
        <dbReference type="ARBA" id="ARBA00022741"/>
    </source>
</evidence>
<dbReference type="GO" id="GO:0032889">
    <property type="term" value="P:regulation of vacuole fusion, non-autophagic"/>
    <property type="evidence" value="ECO:0007669"/>
    <property type="project" value="TreeGrafter"/>
</dbReference>
<dbReference type="EC" id="2.7.11.1" evidence="1"/>
<feature type="domain" description="Protein kinase" evidence="11">
    <location>
        <begin position="17"/>
        <end position="334"/>
    </location>
</feature>
<feature type="binding site" evidence="9">
    <location>
        <position position="46"/>
    </location>
    <ligand>
        <name>ATP</name>
        <dbReference type="ChEBI" id="CHEBI:30616"/>
    </ligand>
</feature>
<dbReference type="InterPro" id="IPR011009">
    <property type="entry name" value="Kinase-like_dom_sf"/>
</dbReference>
<accession>A0A4P9Y5Z1</accession>
<dbReference type="InterPro" id="IPR017441">
    <property type="entry name" value="Protein_kinase_ATP_BS"/>
</dbReference>
<dbReference type="PANTHER" id="PTHR45998:SF2">
    <property type="entry name" value="SERINE_THREONINE-PROTEIN KINASE 16"/>
    <property type="match status" value="1"/>
</dbReference>
<dbReference type="GO" id="GO:0005794">
    <property type="term" value="C:Golgi apparatus"/>
    <property type="evidence" value="ECO:0007669"/>
    <property type="project" value="TreeGrafter"/>
</dbReference>
<dbReference type="GO" id="GO:0006624">
    <property type="term" value="P:vacuolar protein processing"/>
    <property type="evidence" value="ECO:0007669"/>
    <property type="project" value="TreeGrafter"/>
</dbReference>
<evidence type="ECO:0000313" key="13">
    <source>
        <dbReference type="Proteomes" id="UP000267251"/>
    </source>
</evidence>